<dbReference type="EMBL" id="LT853885">
    <property type="protein sequence ID" value="SMR04034.1"/>
    <property type="molecule type" value="Genomic_DNA"/>
</dbReference>
<dbReference type="Proteomes" id="UP000195877">
    <property type="component" value="Chromosome 1"/>
</dbReference>
<name>A0A1Y6H9L3_9XANT</name>
<dbReference type="Proteomes" id="UP000195953">
    <property type="component" value="Chromosome 1"/>
</dbReference>
<evidence type="ECO:0000313" key="3">
    <source>
        <dbReference type="Proteomes" id="UP000195877"/>
    </source>
</evidence>
<dbReference type="AlphaFoldDB" id="A0A1Y6H9L3"/>
<gene>
    <name evidence="2" type="ORF">PD5205_02744</name>
    <name evidence="1" type="ORF">PD885_01251</name>
</gene>
<accession>A0A1Y6H9L3</accession>
<evidence type="ECO:0000313" key="1">
    <source>
        <dbReference type="EMBL" id="SMQ98502.1"/>
    </source>
</evidence>
<organism evidence="2 4">
    <name type="scientific">Xanthomonas fragariae</name>
    <dbReference type="NCBI Taxonomy" id="48664"/>
    <lineage>
        <taxon>Bacteria</taxon>
        <taxon>Pseudomonadati</taxon>
        <taxon>Pseudomonadota</taxon>
        <taxon>Gammaproteobacteria</taxon>
        <taxon>Lysobacterales</taxon>
        <taxon>Lysobacteraceae</taxon>
        <taxon>Xanthomonas</taxon>
    </lineage>
</organism>
<keyword evidence="3" id="KW-1185">Reference proteome</keyword>
<dbReference type="EMBL" id="LT853882">
    <property type="protein sequence ID" value="SMQ98502.1"/>
    <property type="molecule type" value="Genomic_DNA"/>
</dbReference>
<reference evidence="1 3" key="2">
    <citation type="submission" date="2017-05" db="EMBL/GenBank/DDBJ databases">
        <authorList>
            <person name="Blom J."/>
        </authorList>
    </citation>
    <scope>NUCLEOTIDE SEQUENCE [LARGE SCALE GENOMIC DNA]</scope>
    <source>
        <strain evidence="1">PD885</strain>
    </source>
</reference>
<proteinExistence type="predicted"/>
<reference evidence="2 4" key="1">
    <citation type="submission" date="2017-05" db="EMBL/GenBank/DDBJ databases">
        <authorList>
            <person name="Song R."/>
            <person name="Chenine A.L."/>
            <person name="Ruprecht R.M."/>
        </authorList>
    </citation>
    <scope>NUCLEOTIDE SEQUENCE [LARGE SCALE GENOMIC DNA]</scope>
    <source>
        <strain evidence="2">PD5205</strain>
    </source>
</reference>
<evidence type="ECO:0000313" key="2">
    <source>
        <dbReference type="EMBL" id="SMR04034.1"/>
    </source>
</evidence>
<sequence>MMSGKRRRQQMSATHCRASVAILGLLLAGGSVAFAAFAALANGSVSSSAIMLAC</sequence>
<evidence type="ECO:0000313" key="4">
    <source>
        <dbReference type="Proteomes" id="UP000195953"/>
    </source>
</evidence>
<protein>
    <submittedName>
        <fullName evidence="2">Transmembrane protein</fullName>
    </submittedName>
</protein>
<keyword evidence="2" id="KW-0472">Membrane</keyword>
<keyword evidence="2" id="KW-0812">Transmembrane</keyword>